<dbReference type="Pfam" id="PF07714">
    <property type="entry name" value="PK_Tyr_Ser-Thr"/>
    <property type="match status" value="1"/>
</dbReference>
<accession>A0A803V3F1</accession>
<feature type="region of interest" description="Disordered" evidence="2">
    <location>
        <begin position="1"/>
        <end position="23"/>
    </location>
</feature>
<dbReference type="FunFam" id="1.25.40.20:FF:000050">
    <property type="entry name" value="integrin-linked protein kinase"/>
    <property type="match status" value="1"/>
</dbReference>
<name>A0A803V3F1_FICAL</name>
<organism evidence="4 5">
    <name type="scientific">Ficedula albicollis</name>
    <name type="common">Collared flycatcher</name>
    <name type="synonym">Muscicapa albicollis</name>
    <dbReference type="NCBI Taxonomy" id="59894"/>
    <lineage>
        <taxon>Eukaryota</taxon>
        <taxon>Metazoa</taxon>
        <taxon>Chordata</taxon>
        <taxon>Craniata</taxon>
        <taxon>Vertebrata</taxon>
        <taxon>Euteleostomi</taxon>
        <taxon>Archelosauria</taxon>
        <taxon>Archosauria</taxon>
        <taxon>Dinosauria</taxon>
        <taxon>Saurischia</taxon>
        <taxon>Theropoda</taxon>
        <taxon>Coelurosauria</taxon>
        <taxon>Aves</taxon>
        <taxon>Neognathae</taxon>
        <taxon>Neoaves</taxon>
        <taxon>Telluraves</taxon>
        <taxon>Australaves</taxon>
        <taxon>Passeriformes</taxon>
        <taxon>Muscicapidae</taxon>
        <taxon>Ficedula</taxon>
    </lineage>
</organism>
<reference evidence="4" key="2">
    <citation type="submission" date="2025-08" db="UniProtKB">
        <authorList>
            <consortium name="Ensembl"/>
        </authorList>
    </citation>
    <scope>IDENTIFICATION</scope>
</reference>
<feature type="region of interest" description="Disordered" evidence="2">
    <location>
        <begin position="477"/>
        <end position="565"/>
    </location>
</feature>
<dbReference type="Pfam" id="PF13606">
    <property type="entry name" value="Ank_3"/>
    <property type="match status" value="1"/>
</dbReference>
<dbReference type="InterPro" id="IPR000719">
    <property type="entry name" value="Prot_kinase_dom"/>
</dbReference>
<dbReference type="Proteomes" id="UP000016665">
    <property type="component" value="Chromosome 1"/>
</dbReference>
<dbReference type="PROSITE" id="PS50088">
    <property type="entry name" value="ANK_REPEAT"/>
    <property type="match status" value="3"/>
</dbReference>
<proteinExistence type="predicted"/>
<dbReference type="PROSITE" id="PS50011">
    <property type="entry name" value="PROTEIN_KINASE_DOM"/>
    <property type="match status" value="1"/>
</dbReference>
<gene>
    <name evidence="4" type="primary">ILK</name>
</gene>
<evidence type="ECO:0000256" key="1">
    <source>
        <dbReference type="PROSITE-ProRule" id="PRU00023"/>
    </source>
</evidence>
<evidence type="ECO:0000256" key="2">
    <source>
        <dbReference type="SAM" id="MobiDB-lite"/>
    </source>
</evidence>
<feature type="compositionally biased region" description="Polar residues" evidence="2">
    <location>
        <begin position="591"/>
        <end position="607"/>
    </location>
</feature>
<feature type="compositionally biased region" description="Basic and acidic residues" evidence="2">
    <location>
        <begin position="496"/>
        <end position="505"/>
    </location>
</feature>
<evidence type="ECO:0000313" key="4">
    <source>
        <dbReference type="Ensembl" id="ENSFALP00000017257.1"/>
    </source>
</evidence>
<dbReference type="SMART" id="SM00248">
    <property type="entry name" value="ANK"/>
    <property type="match status" value="3"/>
</dbReference>
<dbReference type="PROSITE" id="PS50297">
    <property type="entry name" value="ANK_REP_REGION"/>
    <property type="match status" value="3"/>
</dbReference>
<keyword evidence="1" id="KW-0040">ANK repeat</keyword>
<dbReference type="SUPFAM" id="SSF48403">
    <property type="entry name" value="Ankyrin repeat"/>
    <property type="match status" value="1"/>
</dbReference>
<dbReference type="PANTHER" id="PTHR24118">
    <property type="entry name" value="POTE ANKYRIN DOMAIN"/>
    <property type="match status" value="1"/>
</dbReference>
<dbReference type="Gene3D" id="1.25.40.20">
    <property type="entry name" value="Ankyrin repeat-containing domain"/>
    <property type="match status" value="1"/>
</dbReference>
<dbReference type="InterPro" id="IPR002110">
    <property type="entry name" value="Ankyrin_rpt"/>
</dbReference>
<feature type="region of interest" description="Disordered" evidence="2">
    <location>
        <begin position="624"/>
        <end position="650"/>
    </location>
</feature>
<protein>
    <submittedName>
        <fullName evidence="4">Integrin linked kinase</fullName>
    </submittedName>
</protein>
<dbReference type="AlphaFoldDB" id="A0A803V3F1"/>
<dbReference type="FunFam" id="3.30.200.20:FF:000245">
    <property type="entry name" value="Integrin-linked protein kinase"/>
    <property type="match status" value="1"/>
</dbReference>
<reference evidence="4 5" key="1">
    <citation type="journal article" date="2012" name="Nature">
        <title>The genomic landscape of species divergence in Ficedula flycatchers.</title>
        <authorList>
            <person name="Ellegren H."/>
            <person name="Smeds L."/>
            <person name="Burri R."/>
            <person name="Olason P.I."/>
            <person name="Backstrom N."/>
            <person name="Kawakami T."/>
            <person name="Kunstner A."/>
            <person name="Makinen H."/>
            <person name="Nadachowska-Brzyska K."/>
            <person name="Qvarnstrom A."/>
            <person name="Uebbing S."/>
            <person name="Wolf J.B."/>
        </authorList>
    </citation>
    <scope>NUCLEOTIDE SEQUENCE [LARGE SCALE GENOMIC DNA]</scope>
</reference>
<dbReference type="InterPro" id="IPR011009">
    <property type="entry name" value="Kinase-like_dom_sf"/>
</dbReference>
<dbReference type="Gene3D" id="1.10.510.10">
    <property type="entry name" value="Transferase(Phosphotransferase) domain 1"/>
    <property type="match status" value="1"/>
</dbReference>
<dbReference type="GO" id="GO:0005524">
    <property type="term" value="F:ATP binding"/>
    <property type="evidence" value="ECO:0007669"/>
    <property type="project" value="InterPro"/>
</dbReference>
<keyword evidence="5" id="KW-1185">Reference proteome</keyword>
<dbReference type="SMART" id="SM00219">
    <property type="entry name" value="TyrKc"/>
    <property type="match status" value="1"/>
</dbReference>
<sequence length="746" mass="80712">MGLQDRMRRVLSSPSLTSPQSCGHRGQLCLVISPGMPAWLPASGHGPAGVTGIFPLGCGSGSSPTSASLRLPGGCRAGAGGDKEGAGRLLYLLFQGPPSPGGSGVPLSLPASPPTAAMDDIFTQCREGNAVAVRLWLDNTENDLNQGDDHGFSPLHWACREGRSNVVDMLIMRGARINVMNRGDDTPLHLAASHGHRDIVQKLMQFKADINAVNEHGNTPLHYACFWGHEQVAEDLVGSGALVSIANKYGETPTDKAKTPLREVLKERAEKLGQSLTKIPYKDTFWKGTTRTRPRNGTLNKLAGIDFKQLTLSHKLNENQSGELWKGRWQGNDIVIKVLKIRDWTTRKSRDFNEEYPKLRIFSHPNVLPVLGGCQAPPAPHPVVISHWMPFGSLYNVLHEGTNFVVDQMQAVKFAFDIARGMAFLHTLEPLIPRHHLNSRSVMIDEDMTARISMADVKFSFQCPGRMYAPAWVAPEGSTGGATSHHPPRHLPPHLQTDEDLHERGPSQAPQVRYDRAHPGEDAGEIEGRCLPPPVLPCTPRHPQVPLALEPGGAEDTPHPEPATDTRYRWHCLHWSSASSGPPPRVAPHQGSPNPASGQPPIQCSPPTQGRACGLALLLRDGAVGPPVPLAGQNPTQDSAPQGWGGRGRPGEATCGAQHCPCFALHWPLPSGPRMATGHQINIWYGTSCWGTGQGNGGSWLGVGGWDSQGMSRTEDGVGLIWGCLDAHRALGRNHHPQQRSGVQRR</sequence>
<feature type="repeat" description="ANK" evidence="1">
    <location>
        <begin position="216"/>
        <end position="248"/>
    </location>
</feature>
<dbReference type="GO" id="GO:0004713">
    <property type="term" value="F:protein tyrosine kinase activity"/>
    <property type="evidence" value="ECO:0007669"/>
    <property type="project" value="InterPro"/>
</dbReference>
<dbReference type="Gene3D" id="3.30.200.20">
    <property type="entry name" value="Phosphorylase Kinase, domain 1"/>
    <property type="match status" value="1"/>
</dbReference>
<evidence type="ECO:0000259" key="3">
    <source>
        <dbReference type="PROSITE" id="PS50011"/>
    </source>
</evidence>
<feature type="domain" description="Protein kinase" evidence="3">
    <location>
        <begin position="310"/>
        <end position="746"/>
    </location>
</feature>
<dbReference type="InterPro" id="IPR001245">
    <property type="entry name" value="Ser-Thr/Tyr_kinase_cat_dom"/>
</dbReference>
<feature type="repeat" description="ANK" evidence="1">
    <location>
        <begin position="183"/>
        <end position="215"/>
    </location>
</feature>
<dbReference type="InterPro" id="IPR020635">
    <property type="entry name" value="Tyr_kinase_cat_dom"/>
</dbReference>
<dbReference type="GeneTree" id="ENSGT00940000155956"/>
<dbReference type="Ensembl" id="ENSFALT00000035827.1">
    <property type="protein sequence ID" value="ENSFALP00000017257.1"/>
    <property type="gene ID" value="ENSFALG00000008183.2"/>
</dbReference>
<feature type="region of interest" description="Disordered" evidence="2">
    <location>
        <begin position="579"/>
        <end position="607"/>
    </location>
</feature>
<feature type="repeat" description="ANK" evidence="1">
    <location>
        <begin position="150"/>
        <end position="182"/>
    </location>
</feature>
<dbReference type="SUPFAM" id="SSF56112">
    <property type="entry name" value="Protein kinase-like (PK-like)"/>
    <property type="match status" value="1"/>
</dbReference>
<feature type="compositionally biased region" description="Polar residues" evidence="2">
    <location>
        <begin position="12"/>
        <end position="21"/>
    </location>
</feature>
<dbReference type="PANTHER" id="PTHR24118:SF99">
    <property type="entry name" value="POTE ANKYRIN DOMAIN FAMILY MEMBER 3C-RELATED"/>
    <property type="match status" value="1"/>
</dbReference>
<reference evidence="4" key="3">
    <citation type="submission" date="2025-09" db="UniProtKB">
        <authorList>
            <consortium name="Ensembl"/>
        </authorList>
    </citation>
    <scope>IDENTIFICATION</scope>
</reference>
<evidence type="ECO:0000313" key="5">
    <source>
        <dbReference type="Proteomes" id="UP000016665"/>
    </source>
</evidence>
<feature type="compositionally biased region" description="Basic and acidic residues" evidence="2">
    <location>
        <begin position="556"/>
        <end position="565"/>
    </location>
</feature>
<dbReference type="Pfam" id="PF12796">
    <property type="entry name" value="Ank_2"/>
    <property type="match status" value="1"/>
</dbReference>
<dbReference type="InterPro" id="IPR036770">
    <property type="entry name" value="Ankyrin_rpt-contain_sf"/>
</dbReference>